<evidence type="ECO:0000313" key="2">
    <source>
        <dbReference type="EMBL" id="REH40511.1"/>
    </source>
</evidence>
<dbReference type="Proteomes" id="UP000256774">
    <property type="component" value="Unassembled WGS sequence"/>
</dbReference>
<dbReference type="InterPro" id="IPR021834">
    <property type="entry name" value="DUF3426"/>
</dbReference>
<proteinExistence type="predicted"/>
<keyword evidence="3" id="KW-1185">Reference proteome</keyword>
<dbReference type="RefSeq" id="WP_181898973.1">
    <property type="nucleotide sequence ID" value="NZ_QUNR01000001.1"/>
</dbReference>
<keyword evidence="1" id="KW-0812">Transmembrane</keyword>
<reference evidence="2 3" key="1">
    <citation type="submission" date="2018-08" db="EMBL/GenBank/DDBJ databases">
        <title>Genomic Encyclopedia of Type Strains, Phase IV (KMG-IV): sequencing the most valuable type-strain genomes for metagenomic binning, comparative biology and taxonomic classification.</title>
        <authorList>
            <person name="Goeker M."/>
        </authorList>
    </citation>
    <scope>NUCLEOTIDE SEQUENCE [LARGE SCALE GENOMIC DNA]</scope>
    <source>
        <strain evidence="2 3">DSM 26022</strain>
    </source>
</reference>
<keyword evidence="1" id="KW-0472">Membrane</keyword>
<dbReference type="Pfam" id="PF11906">
    <property type="entry name" value="DUF3426"/>
    <property type="match status" value="1"/>
</dbReference>
<dbReference type="EMBL" id="QUNR01000001">
    <property type="protein sequence ID" value="REH40511.1"/>
    <property type="molecule type" value="Genomic_DNA"/>
</dbReference>
<comment type="caution">
    <text evidence="2">The sequence shown here is derived from an EMBL/GenBank/DDBJ whole genome shotgun (WGS) entry which is preliminary data.</text>
</comment>
<protein>
    <submittedName>
        <fullName evidence="2">Uncharacterized protein DUF3426</fullName>
    </submittedName>
</protein>
<evidence type="ECO:0000313" key="3">
    <source>
        <dbReference type="Proteomes" id="UP000256774"/>
    </source>
</evidence>
<name>A0A3E0H9Y6_9GAMM</name>
<accession>A0A3E0H9Y6</accession>
<feature type="transmembrane region" description="Helical" evidence="1">
    <location>
        <begin position="35"/>
        <end position="55"/>
    </location>
</feature>
<sequence>MSEPRDNARSNPIADLYRVDVPVELEALPAHTRQWPWLVLALLAALTIIVEGAWLSQNFWLQQPLVRSVLSPALDRVGYRLIRPVLTNAWEVTGLNLSAEPGSTTIWHLDAVLNNRARILQPWPTLQVNLRDWQNSLVGRRNVQASDYLPAGLPPRFAPTALIAYGQPVRIRVSVALEPGPDGRYPAFEQAELKVLP</sequence>
<dbReference type="AlphaFoldDB" id="A0A3E0H9Y6"/>
<gene>
    <name evidence="2" type="ORF">DFR26_0712</name>
</gene>
<keyword evidence="1" id="KW-1133">Transmembrane helix</keyword>
<evidence type="ECO:0000256" key="1">
    <source>
        <dbReference type="SAM" id="Phobius"/>
    </source>
</evidence>
<organism evidence="2 3">
    <name type="scientific">Paraperlucidibaca baekdonensis</name>
    <dbReference type="NCBI Taxonomy" id="748120"/>
    <lineage>
        <taxon>Bacteria</taxon>
        <taxon>Pseudomonadati</taxon>
        <taxon>Pseudomonadota</taxon>
        <taxon>Gammaproteobacteria</taxon>
        <taxon>Moraxellales</taxon>
        <taxon>Moraxellaceae</taxon>
        <taxon>Paraperlucidibaca</taxon>
    </lineage>
</organism>